<dbReference type="Gene3D" id="1.10.132.20">
    <property type="entry name" value="Ribosome-recycling factor"/>
    <property type="match status" value="1"/>
</dbReference>
<feature type="domain" description="EF-hand" evidence="4">
    <location>
        <begin position="12"/>
        <end position="47"/>
    </location>
</feature>
<dbReference type="PANTHER" id="PTHR20982">
    <property type="entry name" value="RIBOSOME RECYCLING FACTOR"/>
    <property type="match status" value="1"/>
</dbReference>
<dbReference type="InterPro" id="IPR002661">
    <property type="entry name" value="Ribosome_recyc_fac"/>
</dbReference>
<dbReference type="AlphaFoldDB" id="A0A1D3D357"/>
<keyword evidence="6" id="KW-1185">Reference proteome</keyword>
<comment type="similarity">
    <text evidence="1">Belongs to the RRF family.</text>
</comment>
<feature type="region of interest" description="Disordered" evidence="3">
    <location>
        <begin position="242"/>
        <end position="273"/>
    </location>
</feature>
<dbReference type="GO" id="GO:0043023">
    <property type="term" value="F:ribosomal large subunit binding"/>
    <property type="evidence" value="ECO:0007669"/>
    <property type="project" value="TreeGrafter"/>
</dbReference>
<dbReference type="InterPro" id="IPR002048">
    <property type="entry name" value="EF_hand_dom"/>
</dbReference>
<protein>
    <submittedName>
        <fullName evidence="5">EF hand family protein</fullName>
    </submittedName>
</protein>
<sequence>MSCPSGILGARATDDLIFSLMAEIEEDCSGQIDFAELLRVFERQAAEGYEEDDEQNMLDVWVALGGSADSLTTPIPFENLLAAFKNNFSMNVDEASNRAEGRESHDRTGYRKMRVWGTLGSKGVGEEYREAQGKSLPWQKVLEVAMYIEGGQHTDRHRCQNRRSTHTISEESMGETRGACPLMAFQGANAILLRTPQEANESCSTRSSALRAGRRAGDVSAFMEPATDAFRLARLALSGAPSFQKGPSCETVSPLCGRRQSASDRQGQEERKAAPWNRAEFLQDLRPKCEACLEALTRHFLTLGNLQLTPAALSHVRVTLGVSEEPGRDHPQPRQPRRHQLKQQKTQQTQPLHAVASIQTLGGAAALLVTPHDATAASAVEAALRAATGDFSGICGAAAESNAGLAVRSPLEALHPLQLGPFVAARTLSHACYHTPPGSLSSGACAVFFAIESEARKAREAAEAAKVAIRAVRREALQHIKQKLDSKAIGENEAKVTEAAVNREADAFVSQVVITLQRKQKALLSPE</sequence>
<dbReference type="Pfam" id="PF01765">
    <property type="entry name" value="RRF"/>
    <property type="match status" value="1"/>
</dbReference>
<keyword evidence="2" id="KW-0648">Protein biosynthesis</keyword>
<dbReference type="InterPro" id="IPR023584">
    <property type="entry name" value="Ribosome_recyc_fac_dom"/>
</dbReference>
<name>A0A1D3D357_9EIME</name>
<feature type="region of interest" description="Disordered" evidence="3">
    <location>
        <begin position="155"/>
        <end position="174"/>
    </location>
</feature>
<accession>A0A1D3D357</accession>
<dbReference type="InterPro" id="IPR036191">
    <property type="entry name" value="RRF_sf"/>
</dbReference>
<comment type="caution">
    <text evidence="5">The sequence shown here is derived from an EMBL/GenBank/DDBJ whole genome shotgun (WGS) entry which is preliminary data.</text>
</comment>
<evidence type="ECO:0000256" key="2">
    <source>
        <dbReference type="ARBA" id="ARBA00022917"/>
    </source>
</evidence>
<dbReference type="EMBL" id="JROU02000946">
    <property type="protein sequence ID" value="OEH77874.1"/>
    <property type="molecule type" value="Genomic_DNA"/>
</dbReference>
<dbReference type="GO" id="GO:0006412">
    <property type="term" value="P:translation"/>
    <property type="evidence" value="ECO:0007669"/>
    <property type="project" value="InterPro"/>
</dbReference>
<gene>
    <name evidence="5" type="ORF">cyc_06841</name>
</gene>
<dbReference type="Proteomes" id="UP000095192">
    <property type="component" value="Unassembled WGS sequence"/>
</dbReference>
<organism evidence="5 6">
    <name type="scientific">Cyclospora cayetanensis</name>
    <dbReference type="NCBI Taxonomy" id="88456"/>
    <lineage>
        <taxon>Eukaryota</taxon>
        <taxon>Sar</taxon>
        <taxon>Alveolata</taxon>
        <taxon>Apicomplexa</taxon>
        <taxon>Conoidasida</taxon>
        <taxon>Coccidia</taxon>
        <taxon>Eucoccidiorida</taxon>
        <taxon>Eimeriorina</taxon>
        <taxon>Eimeriidae</taxon>
        <taxon>Cyclospora</taxon>
    </lineage>
</organism>
<evidence type="ECO:0000313" key="6">
    <source>
        <dbReference type="Proteomes" id="UP000095192"/>
    </source>
</evidence>
<proteinExistence type="inferred from homology"/>
<evidence type="ECO:0000313" key="5">
    <source>
        <dbReference type="EMBL" id="OEH77874.1"/>
    </source>
</evidence>
<evidence type="ECO:0000256" key="3">
    <source>
        <dbReference type="SAM" id="MobiDB-lite"/>
    </source>
</evidence>
<reference evidence="5 6" key="1">
    <citation type="journal article" date="2016" name="BMC Genomics">
        <title>Comparative genomics reveals Cyclospora cayetanensis possesses coccidia-like metabolism and invasion components but unique surface antigens.</title>
        <authorList>
            <person name="Liu S."/>
            <person name="Wang L."/>
            <person name="Zheng H."/>
            <person name="Xu Z."/>
            <person name="Roellig D.M."/>
            <person name="Li N."/>
            <person name="Frace M.A."/>
            <person name="Tang K."/>
            <person name="Arrowood M.J."/>
            <person name="Moss D.M."/>
            <person name="Zhang L."/>
            <person name="Feng Y."/>
            <person name="Xiao L."/>
        </authorList>
    </citation>
    <scope>NUCLEOTIDE SEQUENCE [LARGE SCALE GENOMIC DNA]</scope>
    <source>
        <strain evidence="5 6">CHN_HEN01</strain>
    </source>
</reference>
<dbReference type="GO" id="GO:0005509">
    <property type="term" value="F:calcium ion binding"/>
    <property type="evidence" value="ECO:0007669"/>
    <property type="project" value="InterPro"/>
</dbReference>
<dbReference type="SUPFAM" id="SSF55194">
    <property type="entry name" value="Ribosome recycling factor, RRF"/>
    <property type="match status" value="1"/>
</dbReference>
<evidence type="ECO:0000256" key="1">
    <source>
        <dbReference type="ARBA" id="ARBA00005912"/>
    </source>
</evidence>
<dbReference type="InParanoid" id="A0A1D3D357"/>
<evidence type="ECO:0000259" key="4">
    <source>
        <dbReference type="PROSITE" id="PS50222"/>
    </source>
</evidence>
<dbReference type="VEuPathDB" id="ToxoDB:cyc_06841"/>
<feature type="region of interest" description="Disordered" evidence="3">
    <location>
        <begin position="323"/>
        <end position="350"/>
    </location>
</feature>
<dbReference type="PANTHER" id="PTHR20982:SF3">
    <property type="entry name" value="MITOCHONDRIAL RIBOSOME RECYCLING FACTOR PSEUDO 1"/>
    <property type="match status" value="1"/>
</dbReference>
<dbReference type="PROSITE" id="PS50222">
    <property type="entry name" value="EF_HAND_2"/>
    <property type="match status" value="1"/>
</dbReference>